<dbReference type="InterPro" id="IPR010791">
    <property type="entry name" value="AttH_dom"/>
</dbReference>
<comment type="caution">
    <text evidence="2">The sequence shown here is derived from an EMBL/GenBank/DDBJ whole genome shotgun (WGS) entry which is preliminary data.</text>
</comment>
<evidence type="ECO:0000313" key="3">
    <source>
        <dbReference type="Proteomes" id="UP000535838"/>
    </source>
</evidence>
<gene>
    <name evidence="2" type="ORF">H7B67_26570</name>
</gene>
<dbReference type="RefSeq" id="WP_185122912.1">
    <property type="nucleotide sequence ID" value="NZ_JACJVQ010000024.1"/>
</dbReference>
<dbReference type="Pfam" id="PF17186">
    <property type="entry name" value="Lipocalin_9"/>
    <property type="match status" value="1"/>
</dbReference>
<dbReference type="EMBL" id="JACJVQ010000024">
    <property type="protein sequence ID" value="MBB6637704.1"/>
    <property type="molecule type" value="Genomic_DNA"/>
</dbReference>
<evidence type="ECO:0000259" key="1">
    <source>
        <dbReference type="Pfam" id="PF07143"/>
    </source>
</evidence>
<dbReference type="PANTHER" id="PTHR38591:SF1">
    <property type="entry name" value="BLL1000 PROTEIN"/>
    <property type="match status" value="1"/>
</dbReference>
<feature type="domain" description="AttH" evidence="1">
    <location>
        <begin position="23"/>
        <end position="218"/>
    </location>
</feature>
<dbReference type="Proteomes" id="UP000535838">
    <property type="component" value="Unassembled WGS sequence"/>
</dbReference>
<organism evidence="2 3">
    <name type="scientific">Cohnella thailandensis</name>
    <dbReference type="NCBI Taxonomy" id="557557"/>
    <lineage>
        <taxon>Bacteria</taxon>
        <taxon>Bacillati</taxon>
        <taxon>Bacillota</taxon>
        <taxon>Bacilli</taxon>
        <taxon>Bacillales</taxon>
        <taxon>Paenibacillaceae</taxon>
        <taxon>Cohnella</taxon>
    </lineage>
</organism>
<reference evidence="2 3" key="1">
    <citation type="submission" date="2020-08" db="EMBL/GenBank/DDBJ databases">
        <title>Cohnella phylogeny.</title>
        <authorList>
            <person name="Dunlap C."/>
        </authorList>
    </citation>
    <scope>NUCLEOTIDE SEQUENCE [LARGE SCALE GENOMIC DNA]</scope>
    <source>
        <strain evidence="2 3">DSM 25241</strain>
    </source>
</reference>
<keyword evidence="3" id="KW-1185">Reference proteome</keyword>
<sequence length="364" mass="40957">MFRLPAAISLPQDASGHPLSNAEWWYVYALLTGSEGQRYAVMASFFRVGELAAPKGHYVIHSLHQLDRARFETSSQIDRMLAYQMTSVYLPVYLMKNPLDTHTWGQYKQLLTASLPEPHRLLPHASVQARPTRILYGDNSLTFEDDASSGSQLKLTTGNGRLRLNFEPMKPIALIDEKGKINGLRYYSSTRNFVSGELHMEGRLETVRGEGWFDHQWGRNYGLLYGDGWDWFGLQLRSGQELLISRLRSANSDSEPYSVAKLIREDGSIATTESVSLRSERAWSGEWAKAEYPVEWAIELPEFAISLRVVSLTDRQEMPIIGPLQAIWEGVVAVTGTMRTLAGGTEAIEGYGFMELVGYQRGKA</sequence>
<evidence type="ECO:0000313" key="2">
    <source>
        <dbReference type="EMBL" id="MBB6637704.1"/>
    </source>
</evidence>
<dbReference type="AlphaFoldDB" id="A0A841T0L8"/>
<protein>
    <recommendedName>
        <fullName evidence="1">AttH domain-containing protein</fullName>
    </recommendedName>
</protein>
<dbReference type="Pfam" id="PF07143">
    <property type="entry name" value="CrtC"/>
    <property type="match status" value="1"/>
</dbReference>
<dbReference type="InterPro" id="IPR023374">
    <property type="entry name" value="AttH-like_dom_sf"/>
</dbReference>
<name>A0A841T0L8_9BACL</name>
<dbReference type="SUPFAM" id="SSF159245">
    <property type="entry name" value="AttH-like"/>
    <property type="match status" value="1"/>
</dbReference>
<dbReference type="PANTHER" id="PTHR38591">
    <property type="entry name" value="HYDROLASE"/>
    <property type="match status" value="1"/>
</dbReference>
<accession>A0A841T0L8</accession>
<dbReference type="Gene3D" id="2.40.370.10">
    <property type="entry name" value="AttH-like domain"/>
    <property type="match status" value="2"/>
</dbReference>
<proteinExistence type="predicted"/>